<dbReference type="EMBL" id="QAPF01000108">
    <property type="protein sequence ID" value="TEA16437.1"/>
    <property type="molecule type" value="Genomic_DNA"/>
</dbReference>
<dbReference type="Proteomes" id="UP000295604">
    <property type="component" value="Unassembled WGS sequence"/>
</dbReference>
<reference evidence="1 2" key="1">
    <citation type="submission" date="2018-11" db="EMBL/GenBank/DDBJ databases">
        <title>Genome sequence and assembly of Colletotrichum sidae.</title>
        <authorList>
            <person name="Gan P."/>
            <person name="Shirasu K."/>
        </authorList>
    </citation>
    <scope>NUCLEOTIDE SEQUENCE [LARGE SCALE GENOMIC DNA]</scope>
    <source>
        <strain evidence="1 2">CBS 518.97</strain>
    </source>
</reference>
<organism evidence="1 2">
    <name type="scientific">Colletotrichum sidae</name>
    <dbReference type="NCBI Taxonomy" id="1347389"/>
    <lineage>
        <taxon>Eukaryota</taxon>
        <taxon>Fungi</taxon>
        <taxon>Dikarya</taxon>
        <taxon>Ascomycota</taxon>
        <taxon>Pezizomycotina</taxon>
        <taxon>Sordariomycetes</taxon>
        <taxon>Hypocreomycetidae</taxon>
        <taxon>Glomerellales</taxon>
        <taxon>Glomerellaceae</taxon>
        <taxon>Colletotrichum</taxon>
        <taxon>Colletotrichum orbiculare species complex</taxon>
    </lineage>
</organism>
<evidence type="ECO:0000313" key="1">
    <source>
        <dbReference type="EMBL" id="TEA16437.1"/>
    </source>
</evidence>
<keyword evidence="2" id="KW-1185">Reference proteome</keyword>
<proteinExistence type="predicted"/>
<accession>A0A4R8TER3</accession>
<name>A0A4R8TER3_9PEZI</name>
<dbReference type="AlphaFoldDB" id="A0A4R8TER3"/>
<evidence type="ECO:0000313" key="2">
    <source>
        <dbReference type="Proteomes" id="UP000295604"/>
    </source>
</evidence>
<gene>
    <name evidence="1" type="ORF">C8034_v001323</name>
</gene>
<comment type="caution">
    <text evidence="1">The sequence shown here is derived from an EMBL/GenBank/DDBJ whole genome shotgun (WGS) entry which is preliminary data.</text>
</comment>
<sequence>MVEFLELPRELRDMIYEHYVVVQGGYVYDFASNTLKGADGKPIHYALLLTCKTIACEMKGLALGANVLHFSTFYSDEHRTIAGRLDLIADRQANHMGHKVSDLAIHQLLPRALILPDDIWEELHETHPRFQPYLTALKEGLVMEHGWPETNGEAPSAFRHFTRSVLQAVVRNQHRLDPEQFAHFDQVWYMQAPPPYLGSYNERLSTLEKSSNEKILGVNLALWEVPTSSEVEDMICAMGKAVACDMFNCWHADYANRYSYPRKTGKHRFSAAAVAIRFLNSLPREPRCSIRNIVLNEDRVGVAYAEAHGLGLIPHCKENPQLRIERRVDMWRTVFRSSTLEFFAPTEGEDGGIYGLDITQPVALWVMEALELEPAGMPPGSFTLVLDGDRTSGEAFRSVVLRDAELQKASELLLERKVMPHLPVRGVKTPPWYVFEGFPQAVQDLVAGDSIVSCTFDVSHDWDLEQMAELLIEQNKHVTDWEDWKVEVCGNSEHEREFHPEPPYPSFESIVGETTLDDYNFHMPRDVVVRTPEEGRSALRNTEYFGKCSVDGEPPSLMDWK</sequence>
<protein>
    <submittedName>
        <fullName evidence="1">Uncharacterized protein</fullName>
    </submittedName>
</protein>